<feature type="compositionally biased region" description="Polar residues" evidence="1">
    <location>
        <begin position="29"/>
        <end position="43"/>
    </location>
</feature>
<organism evidence="2 3">
    <name type="scientific">Triparma laevis f. inornata</name>
    <dbReference type="NCBI Taxonomy" id="1714386"/>
    <lineage>
        <taxon>Eukaryota</taxon>
        <taxon>Sar</taxon>
        <taxon>Stramenopiles</taxon>
        <taxon>Ochrophyta</taxon>
        <taxon>Bolidophyceae</taxon>
        <taxon>Parmales</taxon>
        <taxon>Triparmaceae</taxon>
        <taxon>Triparma</taxon>
    </lineage>
</organism>
<feature type="compositionally biased region" description="Low complexity" evidence="1">
    <location>
        <begin position="319"/>
        <end position="352"/>
    </location>
</feature>
<gene>
    <name evidence="2" type="ORF">TL16_g03506</name>
</gene>
<evidence type="ECO:0000256" key="1">
    <source>
        <dbReference type="SAM" id="MobiDB-lite"/>
    </source>
</evidence>
<proteinExistence type="predicted"/>
<dbReference type="EMBL" id="BLQM01000093">
    <property type="protein sequence ID" value="GMH62588.1"/>
    <property type="molecule type" value="Genomic_DNA"/>
</dbReference>
<feature type="compositionally biased region" description="Gly residues" evidence="1">
    <location>
        <begin position="290"/>
        <end position="304"/>
    </location>
</feature>
<dbReference type="AlphaFoldDB" id="A0A9W7A4M3"/>
<protein>
    <submittedName>
        <fullName evidence="2">Uncharacterized protein</fullName>
    </submittedName>
</protein>
<name>A0A9W7A4M3_9STRA</name>
<feature type="region of interest" description="Disordered" evidence="1">
    <location>
        <begin position="219"/>
        <end position="249"/>
    </location>
</feature>
<feature type="compositionally biased region" description="Acidic residues" evidence="1">
    <location>
        <begin position="1"/>
        <end position="11"/>
    </location>
</feature>
<evidence type="ECO:0000313" key="2">
    <source>
        <dbReference type="EMBL" id="GMH62588.1"/>
    </source>
</evidence>
<feature type="compositionally biased region" description="Polar residues" evidence="1">
    <location>
        <begin position="224"/>
        <end position="240"/>
    </location>
</feature>
<comment type="caution">
    <text evidence="2">The sequence shown here is derived from an EMBL/GenBank/DDBJ whole genome shotgun (WGS) entry which is preliminary data.</text>
</comment>
<accession>A0A9W7A4M3</accession>
<reference evidence="3" key="1">
    <citation type="journal article" date="2023" name="Commun. Biol.">
        <title>Genome analysis of Parmales, the sister group of diatoms, reveals the evolutionary specialization of diatoms from phago-mixotrophs to photoautotrophs.</title>
        <authorList>
            <person name="Ban H."/>
            <person name="Sato S."/>
            <person name="Yoshikawa S."/>
            <person name="Yamada K."/>
            <person name="Nakamura Y."/>
            <person name="Ichinomiya M."/>
            <person name="Sato N."/>
            <person name="Blanc-Mathieu R."/>
            <person name="Endo H."/>
            <person name="Kuwata A."/>
            <person name="Ogata H."/>
        </authorList>
    </citation>
    <scope>NUCLEOTIDE SEQUENCE [LARGE SCALE GENOMIC DNA]</scope>
</reference>
<dbReference type="Proteomes" id="UP001162640">
    <property type="component" value="Unassembled WGS sequence"/>
</dbReference>
<sequence>MDDSNYEEESFSSESYGSDFDDDAEDPTPSKQPIPTLSKSSPVKTMRMTEPTEKVMSIDALGDLMGHLDEQLAQGTQIDDSNGGDRSSLGPPKAAASSSPLKQPEPSTFGSSSKKYEDATSNVKSMSDLDDLMSALDQYDDVDTTVPKEVIEANKAAVHHKKFMSWSKRGPSKEEREAARLSRPKAAIPEPVKLQADDAIIHMLVNDISLNPTSTSLGRIRAAPSNNPNAPTRYSTTSRSDLPPPTMEDDFQIIPNMQYINGGVPLEFDDELPETIPVPRNARGKVVGLGASGGGENGMGGYGNGSSPKSPTRSKKSPVRSVRSPLSRNSGRASPSNSPRKSPAKSSSPANRKLTKKSVSASNASLPASYRATFDTQYLMLLQRLGEASSNSNIENLTLEESRMGSVMSECLRDMLSNSEIIELLKMGCMKKLKAAGKK</sequence>
<feature type="compositionally biased region" description="Polar residues" evidence="1">
    <location>
        <begin position="96"/>
        <end position="122"/>
    </location>
</feature>
<evidence type="ECO:0000313" key="3">
    <source>
        <dbReference type="Proteomes" id="UP001162640"/>
    </source>
</evidence>
<feature type="region of interest" description="Disordered" evidence="1">
    <location>
        <begin position="287"/>
        <end position="362"/>
    </location>
</feature>
<feature type="region of interest" description="Disordered" evidence="1">
    <location>
        <begin position="1"/>
        <end position="122"/>
    </location>
</feature>